<reference evidence="1 2" key="1">
    <citation type="submission" date="2015-06" db="EMBL/GenBank/DDBJ databases">
        <authorList>
            <person name="Xie B.-B."/>
            <person name="Rong J.-C."/>
            <person name="Qin Q.-L."/>
            <person name="Zhang Y.-Z."/>
        </authorList>
    </citation>
    <scope>NUCLEOTIDE SEQUENCE [LARGE SCALE GENOMIC DNA]</scope>
    <source>
        <strain evidence="1 2">KMM 3549</strain>
    </source>
</reference>
<dbReference type="InterPro" id="IPR054257">
    <property type="entry name" value="DUF6988"/>
</dbReference>
<dbReference type="RefSeq" id="WP_058154962.1">
    <property type="nucleotide sequence ID" value="NZ_CP011030.1"/>
</dbReference>
<dbReference type="EMBL" id="CP011030">
    <property type="protein sequence ID" value="ATC91096.1"/>
    <property type="molecule type" value="Genomic_DNA"/>
</dbReference>
<evidence type="ECO:0000313" key="2">
    <source>
        <dbReference type="Proteomes" id="UP000217258"/>
    </source>
</evidence>
<protein>
    <submittedName>
        <fullName evidence="1">Uncharacterized protein</fullName>
    </submittedName>
</protein>
<organism evidence="1 2">
    <name type="scientific">Pseudoalteromonas issachenkonii</name>
    <dbReference type="NCBI Taxonomy" id="152297"/>
    <lineage>
        <taxon>Bacteria</taxon>
        <taxon>Pseudomonadati</taxon>
        <taxon>Pseudomonadota</taxon>
        <taxon>Gammaproteobacteria</taxon>
        <taxon>Alteromonadales</taxon>
        <taxon>Pseudoalteromonadaceae</taxon>
        <taxon>Pseudoalteromonas</taxon>
    </lineage>
</organism>
<accession>A0ABM6N470</accession>
<proteinExistence type="predicted"/>
<sequence length="207" mass="23071">MEKLLIGSAALLDELNPIISLGPNQSIKRWTGSWVMCDIAIEHAHSLQNLMKIGNCTSAISLLRLQFDALTRSVWLLWGASEKKVDRIMQDLSIDTANADNGLPSHVEMIKQIDGNAPAEATRMLTEFRDVTWKASSSYVHGGIHAMKRHGEGYPLQLLEQILVNSNGLVMLSAVHLATMTGNMHVVNDISRIRETYRNILPKLNFK</sequence>
<gene>
    <name evidence="1" type="ORF">PISS_a2261</name>
</gene>
<dbReference type="Proteomes" id="UP000217258">
    <property type="component" value="Chromosome I"/>
</dbReference>
<keyword evidence="2" id="KW-1185">Reference proteome</keyword>
<name>A0ABM6N470_9GAMM</name>
<dbReference type="Pfam" id="PF22491">
    <property type="entry name" value="DUF6988"/>
    <property type="match status" value="1"/>
</dbReference>
<evidence type="ECO:0000313" key="1">
    <source>
        <dbReference type="EMBL" id="ATC91096.1"/>
    </source>
</evidence>